<dbReference type="RefSeq" id="WP_120425631.1">
    <property type="nucleotide sequence ID" value="NZ_CP017904.1"/>
</dbReference>
<feature type="signal peptide" evidence="1">
    <location>
        <begin position="1"/>
        <end position="26"/>
    </location>
</feature>
<reference evidence="2" key="1">
    <citation type="submission" date="2016-10" db="EMBL/GenBank/DDBJ databases">
        <title>The High Quality Genome of Vibrio alginolyticus K01M1.</title>
        <authorList>
            <person name="Wendling C."/>
            <person name="Chibani C.M."/>
            <person name="Hertel R."/>
            <person name="Sproer C."/>
            <person name="Bunk B."/>
            <person name="Overmann J."/>
            <person name="Roth O."/>
            <person name="Liesegang H."/>
        </authorList>
    </citation>
    <scope>NUCLEOTIDE SEQUENCE</scope>
    <source>
        <strain evidence="2">K05K4</strain>
        <plasmid evidence="2">pL289</plasmid>
    </source>
</reference>
<accession>A0A1W6UFF6</accession>
<name>A0A1W6UFF6_VIBAL</name>
<keyword evidence="2" id="KW-0614">Plasmid</keyword>
<dbReference type="EMBL" id="CP017904">
    <property type="protein sequence ID" value="ARP21744.1"/>
    <property type="molecule type" value="Genomic_DNA"/>
</dbReference>
<evidence type="ECO:0000256" key="1">
    <source>
        <dbReference type="SAM" id="SignalP"/>
    </source>
</evidence>
<gene>
    <name evidence="2" type="ORF">K05K4_50350</name>
</gene>
<organism evidence="2">
    <name type="scientific">Vibrio alginolyticus</name>
    <dbReference type="NCBI Taxonomy" id="663"/>
    <lineage>
        <taxon>Bacteria</taxon>
        <taxon>Pseudomonadati</taxon>
        <taxon>Pseudomonadota</taxon>
        <taxon>Gammaproteobacteria</taxon>
        <taxon>Vibrionales</taxon>
        <taxon>Vibrionaceae</taxon>
        <taxon>Vibrio</taxon>
    </lineage>
</organism>
<sequence length="72" mass="7764">MTNMKRAFAKLIPLLALILASFQVIADDSDNGSAPTPILEHEQITNGTSAQKSIEAFQAGAVKDNLNRKIKP</sequence>
<geneLocation type="plasmid" evidence="2">
    <name>pL289</name>
</geneLocation>
<protein>
    <submittedName>
        <fullName evidence="2">Uncharacterized protein</fullName>
    </submittedName>
</protein>
<proteinExistence type="predicted"/>
<evidence type="ECO:0000313" key="2">
    <source>
        <dbReference type="EMBL" id="ARP21744.1"/>
    </source>
</evidence>
<dbReference type="AlphaFoldDB" id="A0A1W6UFF6"/>
<feature type="chain" id="PRO_5013297932" evidence="1">
    <location>
        <begin position="27"/>
        <end position="72"/>
    </location>
</feature>
<keyword evidence="1" id="KW-0732">Signal</keyword>